<protein>
    <submittedName>
        <fullName evidence="4">Uncharacterized protein</fullName>
    </submittedName>
</protein>
<comment type="caution">
    <text evidence="4">The sequence shown here is derived from an EMBL/GenBank/DDBJ whole genome shotgun (WGS) entry which is preliminary data.</text>
</comment>
<dbReference type="EMBL" id="JAAARO010000017">
    <property type="protein sequence ID" value="KAF5733370.1"/>
    <property type="molecule type" value="Genomic_DNA"/>
</dbReference>
<dbReference type="AlphaFoldDB" id="A0A7J7CH40"/>
<reference evidence="4 5" key="1">
    <citation type="journal article" date="2020" name="Nat. Commun.">
        <title>Genome of Tripterygium wilfordii and identification of cytochrome P450 involved in triptolide biosynthesis.</title>
        <authorList>
            <person name="Tu L."/>
            <person name="Su P."/>
            <person name="Zhang Z."/>
            <person name="Gao L."/>
            <person name="Wang J."/>
            <person name="Hu T."/>
            <person name="Zhou J."/>
            <person name="Zhang Y."/>
            <person name="Zhao Y."/>
            <person name="Liu Y."/>
            <person name="Song Y."/>
            <person name="Tong Y."/>
            <person name="Lu Y."/>
            <person name="Yang J."/>
            <person name="Xu C."/>
            <person name="Jia M."/>
            <person name="Peters R.J."/>
            <person name="Huang L."/>
            <person name="Gao W."/>
        </authorList>
    </citation>
    <scope>NUCLEOTIDE SEQUENCE [LARGE SCALE GENOMIC DNA]</scope>
    <source>
        <strain evidence="5">cv. XIE 37</strain>
        <tissue evidence="4">Leaf</tissue>
    </source>
</reference>
<proteinExistence type="inferred from homology"/>
<dbReference type="PANTHER" id="PTHR48049:SF75">
    <property type="entry name" value="UDP-RHAMNOSE:RHAMNOSYLTRANSFERASE 1"/>
    <property type="match status" value="1"/>
</dbReference>
<evidence type="ECO:0000313" key="5">
    <source>
        <dbReference type="Proteomes" id="UP000593562"/>
    </source>
</evidence>
<dbReference type="InterPro" id="IPR002213">
    <property type="entry name" value="UDP_glucos_trans"/>
</dbReference>
<dbReference type="InParanoid" id="A0A7J7CH40"/>
<sequence>MASKQCHVMMFPWLAFGHMIPSLEFSKRLAAKGVRISFVSTPRNIQRLPSVPSDLANQIKLVEIHLPPVDGLPQNCEATVDLQQSEIQYLKKACDHLQQTFEKLLQEDLPDYVLFDFVQCWIPETAAKFGVPSAYLSAFSASSLAFIGPPNELKSSSQRAKPEDFTVAPEWFPFPSLISHRPDQAAMIFRNLNFPDESGLSSGQRFATTLEGCDFVAVRSCREFEGDYLNLLEELYQKPVLSIGILPPILAANKFSHPNFSSIFKWLDKQEKKSVVFVGFGTEYKMPIKEVQELALGIELSQLPYIWILRKTEGVDSSDMLPNGFLARTSNHGMVCFGWAPQCEILAHPAIGGCLFHSGWGSVIETLSFGHPQILMPMVADQGLVAKLLVEKGIGYEVKRNENGSFCLDAVAMSLRRVMLEQEGRRLRSEAAKMPTIFANQDLQDDYTSKFVELLSNYKIKKHSISAKSS</sequence>
<dbReference type="SUPFAM" id="SSF53756">
    <property type="entry name" value="UDP-Glycosyltransferase/glycogen phosphorylase"/>
    <property type="match status" value="1"/>
</dbReference>
<dbReference type="FunFam" id="3.40.50.2000:FF:000088">
    <property type="entry name" value="Glycosyltransferase"/>
    <property type="match status" value="1"/>
</dbReference>
<dbReference type="Proteomes" id="UP000593562">
    <property type="component" value="Unassembled WGS sequence"/>
</dbReference>
<evidence type="ECO:0000256" key="2">
    <source>
        <dbReference type="ARBA" id="ARBA00022676"/>
    </source>
</evidence>
<keyword evidence="5" id="KW-1185">Reference proteome</keyword>
<accession>A0A7J7CH40</accession>
<evidence type="ECO:0000256" key="1">
    <source>
        <dbReference type="ARBA" id="ARBA00009995"/>
    </source>
</evidence>
<gene>
    <name evidence="4" type="ORF">HS088_TW17G00913</name>
</gene>
<dbReference type="PANTHER" id="PTHR48049">
    <property type="entry name" value="GLYCOSYLTRANSFERASE"/>
    <property type="match status" value="1"/>
</dbReference>
<organism evidence="4 5">
    <name type="scientific">Tripterygium wilfordii</name>
    <name type="common">Thunder God vine</name>
    <dbReference type="NCBI Taxonomy" id="458696"/>
    <lineage>
        <taxon>Eukaryota</taxon>
        <taxon>Viridiplantae</taxon>
        <taxon>Streptophyta</taxon>
        <taxon>Embryophyta</taxon>
        <taxon>Tracheophyta</taxon>
        <taxon>Spermatophyta</taxon>
        <taxon>Magnoliopsida</taxon>
        <taxon>eudicotyledons</taxon>
        <taxon>Gunneridae</taxon>
        <taxon>Pentapetalae</taxon>
        <taxon>rosids</taxon>
        <taxon>fabids</taxon>
        <taxon>Celastrales</taxon>
        <taxon>Celastraceae</taxon>
        <taxon>Tripterygium</taxon>
    </lineage>
</organism>
<comment type="similarity">
    <text evidence="1">Belongs to the UDP-glycosyltransferase family.</text>
</comment>
<dbReference type="GO" id="GO:0035251">
    <property type="term" value="F:UDP-glucosyltransferase activity"/>
    <property type="evidence" value="ECO:0007669"/>
    <property type="project" value="InterPro"/>
</dbReference>
<dbReference type="FunFam" id="3.40.50.2000:FF:000037">
    <property type="entry name" value="Glycosyltransferase"/>
    <property type="match status" value="1"/>
</dbReference>
<evidence type="ECO:0000313" key="4">
    <source>
        <dbReference type="EMBL" id="KAF5733370.1"/>
    </source>
</evidence>
<keyword evidence="3" id="KW-0808">Transferase</keyword>
<dbReference type="Pfam" id="PF00201">
    <property type="entry name" value="UDPGT"/>
    <property type="match status" value="1"/>
</dbReference>
<keyword evidence="2" id="KW-0328">Glycosyltransferase</keyword>
<dbReference type="CDD" id="cd03784">
    <property type="entry name" value="GT1_Gtf-like"/>
    <property type="match status" value="1"/>
</dbReference>
<evidence type="ECO:0000256" key="3">
    <source>
        <dbReference type="ARBA" id="ARBA00022679"/>
    </source>
</evidence>
<name>A0A7J7CH40_TRIWF</name>
<dbReference type="OrthoDB" id="5835829at2759"/>
<dbReference type="InterPro" id="IPR050481">
    <property type="entry name" value="UDP-glycosyltransf_plant"/>
</dbReference>
<dbReference type="Gene3D" id="3.40.50.2000">
    <property type="entry name" value="Glycogen Phosphorylase B"/>
    <property type="match status" value="2"/>
</dbReference>